<dbReference type="GO" id="GO:0004360">
    <property type="term" value="F:glutamine-fructose-6-phosphate transaminase (isomerizing) activity"/>
    <property type="evidence" value="ECO:0007669"/>
    <property type="project" value="TreeGrafter"/>
</dbReference>
<dbReference type="GO" id="GO:0006047">
    <property type="term" value="P:UDP-N-acetylglucosamine metabolic process"/>
    <property type="evidence" value="ECO:0007669"/>
    <property type="project" value="TreeGrafter"/>
</dbReference>
<dbReference type="PROSITE" id="PS51464">
    <property type="entry name" value="SIS"/>
    <property type="match status" value="1"/>
</dbReference>
<feature type="domain" description="SIS" evidence="2">
    <location>
        <begin position="27"/>
        <end position="166"/>
    </location>
</feature>
<keyword evidence="1" id="KW-0032">Aminotransferase</keyword>
<sequence>MLNFDPEQYLSVEKGAVALADTIDQVIGREFDNGMRNIAFWGVGGVAFLNMPAVRMLQTMSPFPTIADMGAEVVLTDNVNVGSGTLIVFTSVSGTTKEAVAALDFAKKKGARVLTLCGTEETPLAELADVSLFNKCADPTSSENYYLQTLFIALSIIRRTTEYPQYKRVISELKTLPELLVGVKQQFESRAADFAAEIKDEQHHIITGAGNSWYEAWYYAMCILEEMQWIWTRPIHASDFFHGTLELLEADTSVWILKGEDSTRPLAERVEKFATTVTKKVRVFDSRDFALPGLSEDVRALVSPVVFAAAFERLSVHLEKVRDHDLTTRRYYKKGNF</sequence>
<dbReference type="PIRSF" id="PIRSF009290">
    <property type="entry name" value="FrlB"/>
    <property type="match status" value="1"/>
</dbReference>
<comment type="caution">
    <text evidence="3">The sequence shown here is derived from an EMBL/GenBank/DDBJ whole genome shotgun (WGS) entry which is preliminary data.</text>
</comment>
<dbReference type="InterPro" id="IPR024713">
    <property type="entry name" value="Fructosamine_deglycase_FrlB"/>
</dbReference>
<dbReference type="AlphaFoldDB" id="A0A256G8S9"/>
<keyword evidence="1" id="KW-0808">Transferase</keyword>
<dbReference type="InterPro" id="IPR046348">
    <property type="entry name" value="SIS_dom_sf"/>
</dbReference>
<dbReference type="GO" id="GO:0097367">
    <property type="term" value="F:carbohydrate derivative binding"/>
    <property type="evidence" value="ECO:0007669"/>
    <property type="project" value="InterPro"/>
</dbReference>
<dbReference type="SUPFAM" id="SSF53697">
    <property type="entry name" value="SIS domain"/>
    <property type="match status" value="1"/>
</dbReference>
<dbReference type="RefSeq" id="WP_094544194.1">
    <property type="nucleotide sequence ID" value="NZ_JBHEEM010000033.1"/>
</dbReference>
<organism evidence="3 4">
    <name type="scientific">Brucella pseudogrignonensis</name>
    <dbReference type="NCBI Taxonomy" id="419475"/>
    <lineage>
        <taxon>Bacteria</taxon>
        <taxon>Pseudomonadati</taxon>
        <taxon>Pseudomonadota</taxon>
        <taxon>Alphaproteobacteria</taxon>
        <taxon>Hyphomicrobiales</taxon>
        <taxon>Brucellaceae</taxon>
        <taxon>Brucella/Ochrobactrum group</taxon>
        <taxon>Brucella</taxon>
    </lineage>
</organism>
<dbReference type="EMBL" id="NNRM01000040">
    <property type="protein sequence ID" value="OYR23346.1"/>
    <property type="molecule type" value="Genomic_DNA"/>
</dbReference>
<reference evidence="3 4" key="1">
    <citation type="submission" date="2017-07" db="EMBL/GenBank/DDBJ databases">
        <title>Phylogenetic study on the rhizospheric bacterium Ochrobactrum sp. A44.</title>
        <authorList>
            <person name="Krzyzanowska D.M."/>
            <person name="Ossowicki A."/>
            <person name="Rajewska M."/>
            <person name="Maciag T."/>
            <person name="Kaczynski Z."/>
            <person name="Czerwicka M."/>
            <person name="Jafra S."/>
        </authorList>
    </citation>
    <scope>NUCLEOTIDE SEQUENCE [LARGE SCALE GENOMIC DNA]</scope>
    <source>
        <strain evidence="3 4">CCUG 30717</strain>
    </source>
</reference>
<proteinExistence type="predicted"/>
<dbReference type="Gene3D" id="3.40.50.10490">
    <property type="entry name" value="Glucose-6-phosphate isomerase like protein, domain 1"/>
    <property type="match status" value="2"/>
</dbReference>
<accession>A0A256G8S9</accession>
<evidence type="ECO:0000313" key="4">
    <source>
        <dbReference type="Proteomes" id="UP000216188"/>
    </source>
</evidence>
<evidence type="ECO:0000256" key="1">
    <source>
        <dbReference type="ARBA" id="ARBA00022576"/>
    </source>
</evidence>
<evidence type="ECO:0000259" key="2">
    <source>
        <dbReference type="PROSITE" id="PS51464"/>
    </source>
</evidence>
<name>A0A256G8S9_9HYPH</name>
<dbReference type="InterPro" id="IPR001347">
    <property type="entry name" value="SIS_dom"/>
</dbReference>
<evidence type="ECO:0000313" key="3">
    <source>
        <dbReference type="EMBL" id="OYR23346.1"/>
    </source>
</evidence>
<dbReference type="PANTHER" id="PTHR10937:SF14">
    <property type="entry name" value="FRUCTOSELYSINE 6-PHOSPHATE DEGLYCASE"/>
    <property type="match status" value="1"/>
</dbReference>
<dbReference type="PANTHER" id="PTHR10937">
    <property type="entry name" value="GLUCOSAMINE--FRUCTOSE-6-PHOSPHATE AMINOTRANSFERASE, ISOMERIZING"/>
    <property type="match status" value="1"/>
</dbReference>
<dbReference type="GO" id="GO:0006002">
    <property type="term" value="P:fructose 6-phosphate metabolic process"/>
    <property type="evidence" value="ECO:0007669"/>
    <property type="project" value="TreeGrafter"/>
</dbReference>
<protein>
    <submittedName>
        <fullName evidence="3">SIS domain protein</fullName>
    </submittedName>
</protein>
<gene>
    <name evidence="3" type="ORF">CEV34_3743</name>
</gene>
<dbReference type="Proteomes" id="UP000216188">
    <property type="component" value="Unassembled WGS sequence"/>
</dbReference>
<dbReference type="GO" id="GO:0006487">
    <property type="term" value="P:protein N-linked glycosylation"/>
    <property type="evidence" value="ECO:0007669"/>
    <property type="project" value="TreeGrafter"/>
</dbReference>
<dbReference type="Pfam" id="PF01380">
    <property type="entry name" value="SIS"/>
    <property type="match status" value="1"/>
</dbReference>
<keyword evidence="4" id="KW-1185">Reference proteome</keyword>